<dbReference type="InterPro" id="IPR031832">
    <property type="entry name" value="DUF4747"/>
</dbReference>
<dbReference type="AlphaFoldDB" id="A0A170ZLA4"/>
<gene>
    <name evidence="1" type="ORF">PJIAN_389</name>
</gene>
<dbReference type="RefSeq" id="WP_172795586.1">
    <property type="nucleotide sequence ID" value="NZ_BDCR01000003.1"/>
</dbReference>
<dbReference type="STRING" id="681398.PJIAN_389"/>
<sequence length="285" mass="33031">MAIARIKRRSFNISMFNIKISPRTNDENFTQRYVDLIKKLHSENIAIKTRGEKYMELRTLNSYDNDKVLFGKLTYYTILDGNDWYNKRSKTIENVEIEDDLYPNAKEIEYYFIPEAHRFCFINKTNGIAMSQIEVFLSKALPMLVSEDKTVIVTQELTEDIIDRIISAAKIFRLEIDLSYSNNDLSDDFEELLDNDLRDGHVRNINLSAKSFKSQTIDLENSKFLSAALKLSQSNGYAEATIENTDGKNENVATIEYPRKELIHSTEGNEHIDVLTKILRLFRNG</sequence>
<dbReference type="Proteomes" id="UP000076586">
    <property type="component" value="Unassembled WGS sequence"/>
</dbReference>
<proteinExistence type="predicted"/>
<dbReference type="Pfam" id="PF15931">
    <property type="entry name" value="DUF4747"/>
    <property type="match status" value="1"/>
</dbReference>
<protein>
    <recommendedName>
        <fullName evidence="3">DUF4747 family protein</fullName>
    </recommendedName>
</protein>
<evidence type="ECO:0000313" key="1">
    <source>
        <dbReference type="EMBL" id="GAT62786.1"/>
    </source>
</evidence>
<reference evidence="2" key="1">
    <citation type="submission" date="2016-04" db="EMBL/GenBank/DDBJ databases">
        <title>Draft genome sequence of Paludibacter jiangxiensis strain NM7.</title>
        <authorList>
            <person name="Qiu Y."/>
            <person name="Matsuura N."/>
            <person name="Ohashi A."/>
            <person name="Tourlousse M.D."/>
            <person name="Sekiguchi Y."/>
        </authorList>
    </citation>
    <scope>NUCLEOTIDE SEQUENCE [LARGE SCALE GENOMIC DNA]</scope>
    <source>
        <strain evidence="2">NM7</strain>
    </source>
</reference>
<name>A0A170ZLA4_9BACT</name>
<accession>A0A170ZLA4</accession>
<organism evidence="1 2">
    <name type="scientific">Paludibacter jiangxiensis</name>
    <dbReference type="NCBI Taxonomy" id="681398"/>
    <lineage>
        <taxon>Bacteria</taxon>
        <taxon>Pseudomonadati</taxon>
        <taxon>Bacteroidota</taxon>
        <taxon>Bacteroidia</taxon>
        <taxon>Bacteroidales</taxon>
        <taxon>Paludibacteraceae</taxon>
        <taxon>Paludibacter</taxon>
    </lineage>
</organism>
<evidence type="ECO:0008006" key="3">
    <source>
        <dbReference type="Google" id="ProtNLM"/>
    </source>
</evidence>
<evidence type="ECO:0000313" key="2">
    <source>
        <dbReference type="Proteomes" id="UP000076586"/>
    </source>
</evidence>
<keyword evidence="2" id="KW-1185">Reference proteome</keyword>
<comment type="caution">
    <text evidence="1">The sequence shown here is derived from an EMBL/GenBank/DDBJ whole genome shotgun (WGS) entry which is preliminary data.</text>
</comment>
<reference evidence="2" key="2">
    <citation type="journal article" date="2017" name="Genome Announc.">
        <title>Draft genome sequence of Paludibacter jiangxiensis NM7(T), a propionate-producing fermentative bacterium.</title>
        <authorList>
            <person name="Qiu Y.-L."/>
            <person name="Tourlousse D.M."/>
            <person name="Matsuura N."/>
            <person name="Ohashi A."/>
            <person name="Sekiguchi Y."/>
        </authorList>
    </citation>
    <scope>NUCLEOTIDE SEQUENCE [LARGE SCALE GENOMIC DNA]</scope>
    <source>
        <strain evidence="2">NM7</strain>
    </source>
</reference>
<dbReference type="EMBL" id="BDCR01000003">
    <property type="protein sequence ID" value="GAT62786.1"/>
    <property type="molecule type" value="Genomic_DNA"/>
</dbReference>